<evidence type="ECO:0000256" key="8">
    <source>
        <dbReference type="SAM" id="Phobius"/>
    </source>
</evidence>
<evidence type="ECO:0000256" key="3">
    <source>
        <dbReference type="ARBA" id="ARBA00022475"/>
    </source>
</evidence>
<evidence type="ECO:0000256" key="4">
    <source>
        <dbReference type="ARBA" id="ARBA00022692"/>
    </source>
</evidence>
<dbReference type="SUPFAM" id="SSF103473">
    <property type="entry name" value="MFS general substrate transporter"/>
    <property type="match status" value="1"/>
</dbReference>
<dbReference type="PRINTS" id="PR01035">
    <property type="entry name" value="TCRTETA"/>
</dbReference>
<feature type="transmembrane region" description="Helical" evidence="8">
    <location>
        <begin position="346"/>
        <end position="368"/>
    </location>
</feature>
<protein>
    <recommendedName>
        <fullName evidence="9">Major facilitator superfamily (MFS) profile domain-containing protein</fullName>
    </recommendedName>
</protein>
<dbReference type="InterPro" id="IPR050171">
    <property type="entry name" value="MFS_Transporters"/>
</dbReference>
<feature type="transmembrane region" description="Helical" evidence="8">
    <location>
        <begin position="143"/>
        <end position="163"/>
    </location>
</feature>
<dbReference type="GO" id="GO:0005886">
    <property type="term" value="C:plasma membrane"/>
    <property type="evidence" value="ECO:0007669"/>
    <property type="project" value="UniProtKB-SubCell"/>
</dbReference>
<dbReference type="PANTHER" id="PTHR23517">
    <property type="entry name" value="RESISTANCE PROTEIN MDTM, PUTATIVE-RELATED-RELATED"/>
    <property type="match status" value="1"/>
</dbReference>
<gene>
    <name evidence="10" type="ORF">TH63_13950</name>
</gene>
<evidence type="ECO:0000256" key="7">
    <source>
        <dbReference type="SAM" id="MobiDB-lite"/>
    </source>
</evidence>
<evidence type="ECO:0000313" key="10">
    <source>
        <dbReference type="EMBL" id="AKQ46478.1"/>
    </source>
</evidence>
<dbReference type="InterPro" id="IPR011701">
    <property type="entry name" value="MFS"/>
</dbReference>
<comment type="subcellular location">
    <subcellularLocation>
        <location evidence="1">Cell membrane</location>
        <topology evidence="1">Multi-pass membrane protein</topology>
    </subcellularLocation>
</comment>
<dbReference type="PANTHER" id="PTHR23517:SF2">
    <property type="entry name" value="MULTIDRUG RESISTANCE PROTEIN MDTH"/>
    <property type="match status" value="1"/>
</dbReference>
<evidence type="ECO:0000256" key="2">
    <source>
        <dbReference type="ARBA" id="ARBA00022448"/>
    </source>
</evidence>
<keyword evidence="5 8" id="KW-1133">Transmembrane helix</keyword>
<dbReference type="PATRIC" id="fig|1379910.4.peg.3034"/>
<feature type="transmembrane region" description="Helical" evidence="8">
    <location>
        <begin position="262"/>
        <end position="282"/>
    </location>
</feature>
<keyword evidence="6 8" id="KW-0472">Membrane</keyword>
<dbReference type="Gene3D" id="1.20.1250.20">
    <property type="entry name" value="MFS general substrate transporter like domains"/>
    <property type="match status" value="1"/>
</dbReference>
<evidence type="ECO:0000256" key="1">
    <source>
        <dbReference type="ARBA" id="ARBA00004651"/>
    </source>
</evidence>
<dbReference type="Proteomes" id="UP000036458">
    <property type="component" value="Chromosome"/>
</dbReference>
<evidence type="ECO:0000313" key="11">
    <source>
        <dbReference type="Proteomes" id="UP000036458"/>
    </source>
</evidence>
<dbReference type="InterPro" id="IPR020846">
    <property type="entry name" value="MFS_dom"/>
</dbReference>
<proteinExistence type="predicted"/>
<feature type="transmembrane region" description="Helical" evidence="8">
    <location>
        <begin position="380"/>
        <end position="399"/>
    </location>
</feature>
<dbReference type="AlphaFoldDB" id="A0A0H4VMC3"/>
<keyword evidence="11" id="KW-1185">Reference proteome</keyword>
<dbReference type="InterPro" id="IPR001958">
    <property type="entry name" value="Tet-R_TetA/multi-R_MdtG-like"/>
</dbReference>
<dbReference type="InterPro" id="IPR036259">
    <property type="entry name" value="MFS_trans_sf"/>
</dbReference>
<feature type="transmembrane region" description="Helical" evidence="8">
    <location>
        <begin position="289"/>
        <end position="308"/>
    </location>
</feature>
<accession>A0A0H4VMC3</accession>
<feature type="region of interest" description="Disordered" evidence="7">
    <location>
        <begin position="197"/>
        <end position="216"/>
    </location>
</feature>
<feature type="transmembrane region" description="Helical" evidence="8">
    <location>
        <begin position="314"/>
        <end position="334"/>
    </location>
</feature>
<feature type="transmembrane region" description="Helical" evidence="8">
    <location>
        <begin position="53"/>
        <end position="73"/>
    </location>
</feature>
<dbReference type="OrthoDB" id="5379144at2"/>
<dbReference type="Pfam" id="PF07690">
    <property type="entry name" value="MFS_1"/>
    <property type="match status" value="1"/>
</dbReference>
<feature type="transmembrane region" description="Helical" evidence="8">
    <location>
        <begin position="80"/>
        <end position="100"/>
    </location>
</feature>
<feature type="transmembrane region" description="Helical" evidence="8">
    <location>
        <begin position="20"/>
        <end position="41"/>
    </location>
</feature>
<dbReference type="STRING" id="1379910.TH63_13950"/>
<feature type="domain" description="Major facilitator superfamily (MFS) profile" evidence="9">
    <location>
        <begin position="16"/>
        <end position="403"/>
    </location>
</feature>
<keyword evidence="4 8" id="KW-0812">Transmembrane</keyword>
<organism evidence="10 11">
    <name type="scientific">Rufibacter radiotolerans</name>
    <dbReference type="NCBI Taxonomy" id="1379910"/>
    <lineage>
        <taxon>Bacteria</taxon>
        <taxon>Pseudomonadati</taxon>
        <taxon>Bacteroidota</taxon>
        <taxon>Cytophagia</taxon>
        <taxon>Cytophagales</taxon>
        <taxon>Hymenobacteraceae</taxon>
        <taxon>Rufibacter</taxon>
    </lineage>
</organism>
<feature type="transmembrane region" description="Helical" evidence="8">
    <location>
        <begin position="106"/>
        <end position="131"/>
    </location>
</feature>
<keyword evidence="2" id="KW-0813">Transport</keyword>
<evidence type="ECO:0000256" key="6">
    <source>
        <dbReference type="ARBA" id="ARBA00023136"/>
    </source>
</evidence>
<reference evidence="10 11" key="1">
    <citation type="submission" date="2015-01" db="EMBL/GenBank/DDBJ databases">
        <title>Rufibacter sp./DG31D/ whole genome sequencing.</title>
        <authorList>
            <person name="Kim M.K."/>
            <person name="Srinivasan S."/>
            <person name="Lee J.-J."/>
        </authorList>
    </citation>
    <scope>NUCLEOTIDE SEQUENCE [LARGE SCALE GENOMIC DNA]</scope>
    <source>
        <strain evidence="10 11">DG31D</strain>
    </source>
</reference>
<dbReference type="RefSeq" id="WP_048921474.1">
    <property type="nucleotide sequence ID" value="NZ_CP010777.1"/>
</dbReference>
<dbReference type="GO" id="GO:0022857">
    <property type="term" value="F:transmembrane transporter activity"/>
    <property type="evidence" value="ECO:0007669"/>
    <property type="project" value="InterPro"/>
</dbReference>
<evidence type="ECO:0000259" key="9">
    <source>
        <dbReference type="PROSITE" id="PS50850"/>
    </source>
</evidence>
<name>A0A0H4VMC3_9BACT</name>
<dbReference type="EMBL" id="CP010777">
    <property type="protein sequence ID" value="AKQ46478.1"/>
    <property type="molecule type" value="Genomic_DNA"/>
</dbReference>
<evidence type="ECO:0000256" key="5">
    <source>
        <dbReference type="ARBA" id="ARBA00022989"/>
    </source>
</evidence>
<dbReference type="PROSITE" id="PS50850">
    <property type="entry name" value="MFS"/>
    <property type="match status" value="1"/>
</dbReference>
<feature type="transmembrane region" description="Helical" evidence="8">
    <location>
        <begin position="223"/>
        <end position="242"/>
    </location>
</feature>
<sequence>MILSLYRNAYGGLSRESWLLTAVIFINRAGAMVVPFLSVYLTEGLGLHIKQVGILLSVYGMGAMVGNCIGGWLTDKIGHFKVQLCSFLLVAVWLIVMLWVQRFEFLVGGLFLLSALTECLSPATAAAVSSYSPPQNIIRAFSLNRLAMNLGFSIGPALGGILAMVSYQLLFVVDSLTCIAAGALFYFLFRQRQDSVGPETEPTQPATVAPESHSERSPYRDGLFLLFIALCCCFLISFSQVFTTMPLYWHQVYSLSKMEIGALLALDGLIVCLMEMIIVYLIGNRPAPWKMIVSGLSLMALAFLLLNLAHGLPVLILSILLFGLSEILSLPFIASLTARRSGPKNLGAYMGLYTLAYSAAYIVGPLAGTTLIDSFGFGTLWASAGALCMVTAGGLFLVVRRLQMS</sequence>
<dbReference type="KEGG" id="ruf:TH63_13950"/>
<feature type="transmembrane region" description="Helical" evidence="8">
    <location>
        <begin position="169"/>
        <end position="189"/>
    </location>
</feature>
<keyword evidence="3" id="KW-1003">Cell membrane</keyword>